<feature type="active site" description="Nucleophile" evidence="9">
    <location>
        <position position="377"/>
    </location>
</feature>
<keyword evidence="12" id="KW-1185">Reference proteome</keyword>
<dbReference type="PANTHER" id="PTHR10353:SF36">
    <property type="entry name" value="LP05116P"/>
    <property type="match status" value="1"/>
</dbReference>
<evidence type="ECO:0000313" key="11">
    <source>
        <dbReference type="EMBL" id="MBM9618757.1"/>
    </source>
</evidence>
<evidence type="ECO:0000256" key="9">
    <source>
        <dbReference type="PROSITE-ProRule" id="PRU10055"/>
    </source>
</evidence>
<keyword evidence="6" id="KW-0119">Carbohydrate metabolism</keyword>
<dbReference type="EC" id="3.2.1.21" evidence="3 10"/>
<dbReference type="Pfam" id="PF00232">
    <property type="entry name" value="Glyco_hydro_1"/>
    <property type="match status" value="1"/>
</dbReference>
<comment type="catalytic activity">
    <reaction evidence="1 10">
        <text>Hydrolysis of terminal, non-reducing beta-D-glucosyl residues with release of beta-D-glucose.</text>
        <dbReference type="EC" id="3.2.1.21"/>
    </reaction>
</comment>
<dbReference type="InterPro" id="IPR033132">
    <property type="entry name" value="GH_1_N_CS"/>
</dbReference>
<dbReference type="InterPro" id="IPR017853">
    <property type="entry name" value="GH"/>
</dbReference>
<evidence type="ECO:0000256" key="2">
    <source>
        <dbReference type="ARBA" id="ARBA00010838"/>
    </source>
</evidence>
<organism evidence="11 12">
    <name type="scientific">Streptomyces zhihengii</name>
    <dbReference type="NCBI Taxonomy" id="1818004"/>
    <lineage>
        <taxon>Bacteria</taxon>
        <taxon>Bacillati</taxon>
        <taxon>Actinomycetota</taxon>
        <taxon>Actinomycetes</taxon>
        <taxon>Kitasatosporales</taxon>
        <taxon>Streptomycetaceae</taxon>
        <taxon>Streptomyces</taxon>
    </lineage>
</organism>
<dbReference type="Gene3D" id="3.20.20.80">
    <property type="entry name" value="Glycosidases"/>
    <property type="match status" value="1"/>
</dbReference>
<evidence type="ECO:0000256" key="7">
    <source>
        <dbReference type="ARBA" id="ARBA00023295"/>
    </source>
</evidence>
<dbReference type="GO" id="GO:0004565">
    <property type="term" value="F:beta-galactosidase activity"/>
    <property type="evidence" value="ECO:0007669"/>
    <property type="project" value="UniProtKB-EC"/>
</dbReference>
<keyword evidence="7 10" id="KW-0326">Glycosidase</keyword>
<dbReference type="PANTHER" id="PTHR10353">
    <property type="entry name" value="GLYCOSYL HYDROLASE"/>
    <property type="match status" value="1"/>
</dbReference>
<dbReference type="PROSITE" id="PS00572">
    <property type="entry name" value="GLYCOSYL_HYDROL_F1_1"/>
    <property type="match status" value="1"/>
</dbReference>
<dbReference type="PROSITE" id="PS00653">
    <property type="entry name" value="GLYCOSYL_HYDROL_F1_2"/>
    <property type="match status" value="1"/>
</dbReference>
<evidence type="ECO:0000256" key="8">
    <source>
        <dbReference type="ARBA" id="ARBA00023326"/>
    </source>
</evidence>
<keyword evidence="5" id="KW-0136">Cellulose degradation</keyword>
<evidence type="ECO:0000256" key="3">
    <source>
        <dbReference type="ARBA" id="ARBA00012744"/>
    </source>
</evidence>
<dbReference type="SUPFAM" id="SSF51445">
    <property type="entry name" value="(Trans)glycosidases"/>
    <property type="match status" value="1"/>
</dbReference>
<dbReference type="NCBIfam" id="TIGR03356">
    <property type="entry name" value="BGL"/>
    <property type="match status" value="1"/>
</dbReference>
<comment type="caution">
    <text evidence="11">The sequence shown here is derived from an EMBL/GenBank/DDBJ whole genome shotgun (WGS) entry which is preliminary data.</text>
</comment>
<name>A0ABS2UMH7_9ACTN</name>
<evidence type="ECO:0000256" key="4">
    <source>
        <dbReference type="ARBA" id="ARBA00022801"/>
    </source>
</evidence>
<accession>A0ABS2UMH7</accession>
<dbReference type="InterPro" id="IPR001360">
    <property type="entry name" value="Glyco_hydro_1"/>
</dbReference>
<keyword evidence="8" id="KW-0624">Polysaccharide degradation</keyword>
<evidence type="ECO:0000256" key="1">
    <source>
        <dbReference type="ARBA" id="ARBA00000448"/>
    </source>
</evidence>
<keyword evidence="4 10" id="KW-0378">Hydrolase</keyword>
<evidence type="ECO:0000256" key="6">
    <source>
        <dbReference type="ARBA" id="ARBA00023277"/>
    </source>
</evidence>
<evidence type="ECO:0000256" key="10">
    <source>
        <dbReference type="RuleBase" id="RU361175"/>
    </source>
</evidence>
<proteinExistence type="inferred from homology"/>
<dbReference type="InterPro" id="IPR017736">
    <property type="entry name" value="Glyco_hydro_1_beta-glucosidase"/>
</dbReference>
<dbReference type="EMBL" id="JAFEJA010000001">
    <property type="protein sequence ID" value="MBM9618757.1"/>
    <property type="molecule type" value="Genomic_DNA"/>
</dbReference>
<comment type="similarity">
    <text evidence="2 10">Belongs to the glycosyl hydrolase 1 family.</text>
</comment>
<dbReference type="PRINTS" id="PR00131">
    <property type="entry name" value="GLHYDRLASE1"/>
</dbReference>
<evidence type="ECO:0000313" key="12">
    <source>
        <dbReference type="Proteomes" id="UP000664109"/>
    </source>
</evidence>
<dbReference type="InterPro" id="IPR018120">
    <property type="entry name" value="Glyco_hydro_1_AS"/>
</dbReference>
<protein>
    <recommendedName>
        <fullName evidence="3 10">Beta-glucosidase</fullName>
        <ecNumber evidence="3 10">3.2.1.21</ecNumber>
    </recommendedName>
</protein>
<dbReference type="Proteomes" id="UP000664109">
    <property type="component" value="Unassembled WGS sequence"/>
</dbReference>
<reference evidence="11 12" key="1">
    <citation type="journal article" date="2016" name="Arch. Microbiol.">
        <title>Streptomyces zhihengii sp. nov., isolated from rhizospheric soil of Psammosilene tunicoides.</title>
        <authorList>
            <person name="Huang M.J."/>
            <person name="Fei J.J."/>
            <person name="Salam N."/>
            <person name="Kim C.J."/>
            <person name="Hozzein W.N."/>
            <person name="Xiao M."/>
            <person name="Huang H.Q."/>
            <person name="Li W.J."/>
        </authorList>
    </citation>
    <scope>NUCLEOTIDE SEQUENCE [LARGE SCALE GENOMIC DNA]</scope>
    <source>
        <strain evidence="11 12">YIM T102</strain>
    </source>
</reference>
<evidence type="ECO:0000256" key="5">
    <source>
        <dbReference type="ARBA" id="ARBA00023001"/>
    </source>
</evidence>
<gene>
    <name evidence="11" type="ORF">JE024_08320</name>
</gene>
<sequence length="472" mass="51450">MTMTAENGPAPTALSQPPDASAFPPGFLWGVATSAYQIEGAADRDGRGTSIWDTFSRTPGKVVNGHTGDVAADHYARYEQDVALMSELGVGGYRFSVAWPRIQPDGRGPADHRGLDFYRRLVDSLMENGIEPAITLYHWDLPQALEDQGGWLNRETSYRFAEYAHLVADALGDRVKIWGTLNEPWCAAFLGYGKGIHAPGRTDAAGSLRAAHHLLLGHGLSVPAIRAAAPAAEVGITLNFYPVEPDSDSAADKDAAHRIDLLQNRLFLDPVTDGAYPADIRAHVEGVSGTAHIHPEDEKAIGAPIDFLGVNYYSSYRVAGGGEASGPSEWPGAEDVRFIDRGLPRTGIGWEIDADGLRRQLVRIERDHPGLKMYITENGAAFDDAPTAEGEVHDADRTAYIEGHLRATRQAIEEGADVAGYFLWSLLDNFEWAEGYGMRFGIVRVDFDTQVRTPKQSALWYGNVALNNRLPD</sequence>